<accession>A0A4Y4CYV1</accession>
<dbReference type="EMBL" id="BJNW01000002">
    <property type="protein sequence ID" value="GEC98118.1"/>
    <property type="molecule type" value="Genomic_DNA"/>
</dbReference>
<dbReference type="AlphaFoldDB" id="A0A4Y4CYV1"/>
<sequence>MGALPFTGRVPRAARAVPSAALRTASSVACADDAAGLGDAVALGDAVPPLEVGAVADGGALAAGGVVGPSAGAEHPDSTSARARAPRVMLRAGTVRGEDRVGPRSWWRRRRGERQRAPHPAGCGALLRCAR</sequence>
<reference evidence="1 2" key="1">
    <citation type="submission" date="2019-06" db="EMBL/GenBank/DDBJ databases">
        <title>Whole genome shotgun sequence of Kocuria varians NBRC 15358.</title>
        <authorList>
            <person name="Hosoyama A."/>
            <person name="Uohara A."/>
            <person name="Ohji S."/>
            <person name="Ichikawa N."/>
        </authorList>
    </citation>
    <scope>NUCLEOTIDE SEQUENCE [LARGE SCALE GENOMIC DNA]</scope>
    <source>
        <strain evidence="1 2">NBRC 15358</strain>
    </source>
</reference>
<evidence type="ECO:0000313" key="2">
    <source>
        <dbReference type="Proteomes" id="UP000315730"/>
    </source>
</evidence>
<gene>
    <name evidence="1" type="ORF">KVA01_02730</name>
</gene>
<organism evidence="1 2">
    <name type="scientific">Kocuria varians</name>
    <name type="common">Micrococcus varians</name>
    <dbReference type="NCBI Taxonomy" id="1272"/>
    <lineage>
        <taxon>Bacteria</taxon>
        <taxon>Bacillati</taxon>
        <taxon>Actinomycetota</taxon>
        <taxon>Actinomycetes</taxon>
        <taxon>Micrococcales</taxon>
        <taxon>Micrococcaceae</taxon>
        <taxon>Kocuria</taxon>
    </lineage>
</organism>
<protein>
    <submittedName>
        <fullName evidence="1">Uncharacterized protein</fullName>
    </submittedName>
</protein>
<comment type="caution">
    <text evidence="1">The sequence shown here is derived from an EMBL/GenBank/DDBJ whole genome shotgun (WGS) entry which is preliminary data.</text>
</comment>
<keyword evidence="2" id="KW-1185">Reference proteome</keyword>
<proteinExistence type="predicted"/>
<name>A0A4Y4CYV1_KOCVA</name>
<evidence type="ECO:0000313" key="1">
    <source>
        <dbReference type="EMBL" id="GEC98118.1"/>
    </source>
</evidence>
<dbReference type="Proteomes" id="UP000315730">
    <property type="component" value="Unassembled WGS sequence"/>
</dbReference>